<keyword evidence="1 10" id="KW-1003">Cell membrane</keyword>
<keyword evidence="2 10" id="KW-0444">Lipid biosynthesis</keyword>
<feature type="transmembrane region" description="Helical" evidence="10">
    <location>
        <begin position="81"/>
        <end position="99"/>
    </location>
</feature>
<accession>A0A7C4XU38</accession>
<comment type="function">
    <text evidence="10">Catalyzes the transfer of an acyl group from acyl-phosphate (acyl-PO(4)) to glycerol-3-phosphate (G3P) to form lysophosphatidic acid (LPA). This enzyme utilizes acyl-phosphate as fatty acyl donor, but not acyl-CoA or acyl-ACP.</text>
</comment>
<evidence type="ECO:0000256" key="8">
    <source>
        <dbReference type="ARBA" id="ARBA00023209"/>
    </source>
</evidence>
<keyword evidence="4 10" id="KW-0812">Transmembrane</keyword>
<dbReference type="HAMAP" id="MF_01043">
    <property type="entry name" value="PlsY"/>
    <property type="match status" value="1"/>
</dbReference>
<reference evidence="11" key="1">
    <citation type="journal article" date="2020" name="mSystems">
        <title>Genome- and Community-Level Interaction Insights into Carbon Utilization and Element Cycling Functions of Hydrothermarchaeota in Hydrothermal Sediment.</title>
        <authorList>
            <person name="Zhou Z."/>
            <person name="Liu Y."/>
            <person name="Xu W."/>
            <person name="Pan J."/>
            <person name="Luo Z.H."/>
            <person name="Li M."/>
        </authorList>
    </citation>
    <scope>NUCLEOTIDE SEQUENCE [LARGE SCALE GENOMIC DNA]</scope>
    <source>
        <strain evidence="11">SpSt-794</strain>
    </source>
</reference>
<dbReference type="PANTHER" id="PTHR30309:SF0">
    <property type="entry name" value="GLYCEROL-3-PHOSPHATE ACYLTRANSFERASE-RELATED"/>
    <property type="match status" value="1"/>
</dbReference>
<evidence type="ECO:0000256" key="5">
    <source>
        <dbReference type="ARBA" id="ARBA00022989"/>
    </source>
</evidence>
<dbReference type="GO" id="GO:0043772">
    <property type="term" value="F:acyl-phosphate glycerol-3-phosphate acyltransferase activity"/>
    <property type="evidence" value="ECO:0007669"/>
    <property type="project" value="UniProtKB-UniRule"/>
</dbReference>
<comment type="pathway">
    <text evidence="10">Lipid metabolism; phospholipid metabolism.</text>
</comment>
<dbReference type="AlphaFoldDB" id="A0A7C4XU38"/>
<evidence type="ECO:0000256" key="9">
    <source>
        <dbReference type="ARBA" id="ARBA00023264"/>
    </source>
</evidence>
<organism evidence="11">
    <name type="scientific">Caldisericum exile</name>
    <dbReference type="NCBI Taxonomy" id="693075"/>
    <lineage>
        <taxon>Bacteria</taxon>
        <taxon>Pseudomonadati</taxon>
        <taxon>Caldisericota/Cryosericota group</taxon>
        <taxon>Caldisericota</taxon>
        <taxon>Caldisericia</taxon>
        <taxon>Caldisericales</taxon>
        <taxon>Caldisericaceae</taxon>
        <taxon>Caldisericum</taxon>
    </lineage>
</organism>
<evidence type="ECO:0000256" key="4">
    <source>
        <dbReference type="ARBA" id="ARBA00022692"/>
    </source>
</evidence>
<name>A0A7C4XU38_9BACT</name>
<evidence type="ECO:0000256" key="2">
    <source>
        <dbReference type="ARBA" id="ARBA00022516"/>
    </source>
</evidence>
<dbReference type="PANTHER" id="PTHR30309">
    <property type="entry name" value="INNER MEMBRANE PROTEIN YGIH"/>
    <property type="match status" value="1"/>
</dbReference>
<keyword evidence="3 10" id="KW-0808">Transferase</keyword>
<evidence type="ECO:0000256" key="1">
    <source>
        <dbReference type="ARBA" id="ARBA00022475"/>
    </source>
</evidence>
<dbReference type="GO" id="GO:0005886">
    <property type="term" value="C:plasma membrane"/>
    <property type="evidence" value="ECO:0007669"/>
    <property type="project" value="UniProtKB-SubCell"/>
</dbReference>
<feature type="transmembrane region" description="Helical" evidence="10">
    <location>
        <begin position="6"/>
        <end position="23"/>
    </location>
</feature>
<dbReference type="SMART" id="SM01207">
    <property type="entry name" value="G3P_acyltransf"/>
    <property type="match status" value="1"/>
</dbReference>
<dbReference type="InterPro" id="IPR003811">
    <property type="entry name" value="G3P_acylTferase_PlsY"/>
</dbReference>
<evidence type="ECO:0000256" key="6">
    <source>
        <dbReference type="ARBA" id="ARBA00023098"/>
    </source>
</evidence>
<dbReference type="EMBL" id="DTHV01000124">
    <property type="protein sequence ID" value="HGW60557.1"/>
    <property type="molecule type" value="Genomic_DNA"/>
</dbReference>
<feature type="transmembrane region" description="Helical" evidence="10">
    <location>
        <begin position="171"/>
        <end position="190"/>
    </location>
</feature>
<feature type="transmembrane region" description="Helical" evidence="10">
    <location>
        <begin position="54"/>
        <end position="75"/>
    </location>
</feature>
<keyword evidence="11" id="KW-0012">Acyltransferase</keyword>
<proteinExistence type="inferred from homology"/>
<keyword evidence="5 10" id="KW-1133">Transmembrane helix</keyword>
<keyword evidence="6 10" id="KW-0443">Lipid metabolism</keyword>
<dbReference type="GO" id="GO:0008654">
    <property type="term" value="P:phospholipid biosynthetic process"/>
    <property type="evidence" value="ECO:0007669"/>
    <property type="project" value="UniProtKB-UniRule"/>
</dbReference>
<evidence type="ECO:0000256" key="3">
    <source>
        <dbReference type="ARBA" id="ARBA00022679"/>
    </source>
</evidence>
<keyword evidence="7 10" id="KW-0472">Membrane</keyword>
<keyword evidence="9 10" id="KW-1208">Phospholipid metabolism</keyword>
<keyword evidence="8 10" id="KW-0594">Phospholipid biosynthesis</keyword>
<evidence type="ECO:0000313" key="11">
    <source>
        <dbReference type="EMBL" id="HGW60557.1"/>
    </source>
</evidence>
<comment type="caution">
    <text evidence="11">The sequence shown here is derived from an EMBL/GenBank/DDBJ whole genome shotgun (WGS) entry which is preliminary data.</text>
</comment>
<evidence type="ECO:0000256" key="7">
    <source>
        <dbReference type="ARBA" id="ARBA00023136"/>
    </source>
</evidence>
<dbReference type="UniPathway" id="UPA00085"/>
<comment type="catalytic activity">
    <reaction evidence="10">
        <text>an acyl phosphate + sn-glycerol 3-phosphate = a 1-acyl-sn-glycero-3-phosphate + phosphate</text>
        <dbReference type="Rhea" id="RHEA:34075"/>
        <dbReference type="ChEBI" id="CHEBI:43474"/>
        <dbReference type="ChEBI" id="CHEBI:57597"/>
        <dbReference type="ChEBI" id="CHEBI:57970"/>
        <dbReference type="ChEBI" id="CHEBI:59918"/>
        <dbReference type="EC" id="2.3.1.275"/>
    </reaction>
</comment>
<comment type="subunit">
    <text evidence="10">Probably interacts with PlsX.</text>
</comment>
<feature type="transmembrane region" description="Helical" evidence="10">
    <location>
        <begin position="127"/>
        <end position="143"/>
    </location>
</feature>
<comment type="similarity">
    <text evidence="10">Belongs to the PlsY family.</text>
</comment>
<protein>
    <recommendedName>
        <fullName evidence="10">Glycerol-3-phosphate acyltransferase</fullName>
    </recommendedName>
    <alternativeName>
        <fullName evidence="10">Acyl-PO4 G3P acyltransferase</fullName>
    </alternativeName>
    <alternativeName>
        <fullName evidence="10">Acyl-phosphate--glycerol-3-phosphate acyltransferase</fullName>
    </alternativeName>
    <alternativeName>
        <fullName evidence="10">G3P acyltransferase</fullName>
        <shortName evidence="10">GPAT</shortName>
        <ecNumber evidence="10">2.3.1.275</ecNumber>
    </alternativeName>
    <alternativeName>
        <fullName evidence="10">Lysophosphatidic acid synthase</fullName>
        <shortName evidence="10">LPA synthase</shortName>
    </alternativeName>
</protein>
<comment type="subcellular location">
    <subcellularLocation>
        <location evidence="10">Cell membrane</location>
        <topology evidence="10">Multi-pass membrane protein</topology>
    </subcellularLocation>
</comment>
<dbReference type="Pfam" id="PF02660">
    <property type="entry name" value="G3P_acyltransf"/>
    <property type="match status" value="1"/>
</dbReference>
<evidence type="ECO:0000256" key="10">
    <source>
        <dbReference type="HAMAP-Rule" id="MF_01043"/>
    </source>
</evidence>
<sequence length="202" mass="22764">MKVLIGIIFSYVMGSIPFAYIITKLKTSLDIREIGSKNMGSGNVFHSVGIKEGLLVLFLDAGKGCLSTIFSYYILKLPPHLVLLVSFFAVLGHICPIFLKFKGGRGAATTLGIQITFLFSYLREKGFFVFLPILLIYLLLIITTRSQVISLFFLFPFYPILLYAVSRDVKIFLVNLFFVIALLLSGLPSFKREFKKLKEGKR</sequence>
<dbReference type="EC" id="2.3.1.275" evidence="10"/>
<gene>
    <name evidence="10" type="primary">plsY</name>
    <name evidence="11" type="ORF">ENV82_03915</name>
</gene>